<sequence length="293" mass="32352">MGEARATARECASSTLLPGKGHDTIIVVIVTRVVQRNVVVPVEEAVTEVQAVPRVEDSVEVRSVPYTRLVEVEEMIEEDEEYIEMEEVTRTVTRIEWVPKEVIETIVESVPVKKTRRVSRPVKRVKEVHETAQVSIPVSRLVVDQIPVTRTVTRLEHRTLDEPQAFRLTAHTAATPSSPYAPARTQAAASVGRLPTSDHRLLVHVSPPHATQATRVPSWSPPIVERLPPTPSPQPRTEPTPPSRPSPSPPPASPVDARRAELFSRFSSPRLAVHPIGPGGSTNNARLYSPPHR</sequence>
<accession>A0A0L0DAF8</accession>
<evidence type="ECO:0000256" key="1">
    <source>
        <dbReference type="SAM" id="MobiDB-lite"/>
    </source>
</evidence>
<feature type="region of interest" description="Disordered" evidence="1">
    <location>
        <begin position="206"/>
        <end position="293"/>
    </location>
</feature>
<feature type="region of interest" description="Disordered" evidence="1">
    <location>
        <begin position="172"/>
        <end position="192"/>
    </location>
</feature>
<evidence type="ECO:0000313" key="3">
    <source>
        <dbReference type="Proteomes" id="UP000054408"/>
    </source>
</evidence>
<dbReference type="Proteomes" id="UP000054408">
    <property type="component" value="Unassembled WGS sequence"/>
</dbReference>
<reference evidence="2 3" key="1">
    <citation type="submission" date="2010-05" db="EMBL/GenBank/DDBJ databases">
        <title>The Genome Sequence of Thecamonas trahens ATCC 50062.</title>
        <authorList>
            <consortium name="The Broad Institute Genome Sequencing Platform"/>
            <person name="Russ C."/>
            <person name="Cuomo C."/>
            <person name="Shea T."/>
            <person name="Young S.K."/>
            <person name="Zeng Q."/>
            <person name="Koehrsen M."/>
            <person name="Haas B."/>
            <person name="Borodovsky M."/>
            <person name="Guigo R."/>
            <person name="Alvarado L."/>
            <person name="Berlin A."/>
            <person name="Bochicchio J."/>
            <person name="Borenstein D."/>
            <person name="Chapman S."/>
            <person name="Chen Z."/>
            <person name="Freedman E."/>
            <person name="Gellesch M."/>
            <person name="Goldberg J."/>
            <person name="Griggs A."/>
            <person name="Gujja S."/>
            <person name="Heilman E."/>
            <person name="Heiman D."/>
            <person name="Hepburn T."/>
            <person name="Howarth C."/>
            <person name="Jen D."/>
            <person name="Larson L."/>
            <person name="Mehta T."/>
            <person name="Park D."/>
            <person name="Pearson M."/>
            <person name="Roberts A."/>
            <person name="Saif S."/>
            <person name="Shenoy N."/>
            <person name="Sisk P."/>
            <person name="Stolte C."/>
            <person name="Sykes S."/>
            <person name="Thomson T."/>
            <person name="Walk T."/>
            <person name="White J."/>
            <person name="Yandava C."/>
            <person name="Burger G."/>
            <person name="Gray M.W."/>
            <person name="Holland P.W.H."/>
            <person name="King N."/>
            <person name="Lang F.B.F."/>
            <person name="Roger A.J."/>
            <person name="Ruiz-Trillo I."/>
            <person name="Lander E."/>
            <person name="Nusbaum C."/>
        </authorList>
    </citation>
    <scope>NUCLEOTIDE SEQUENCE [LARGE SCALE GENOMIC DNA]</scope>
    <source>
        <strain evidence="2 3">ATCC 50062</strain>
    </source>
</reference>
<feature type="compositionally biased region" description="Pro residues" evidence="1">
    <location>
        <begin position="228"/>
        <end position="253"/>
    </location>
</feature>
<dbReference type="GeneID" id="25564774"/>
<organism evidence="2 3">
    <name type="scientific">Thecamonas trahens ATCC 50062</name>
    <dbReference type="NCBI Taxonomy" id="461836"/>
    <lineage>
        <taxon>Eukaryota</taxon>
        <taxon>Apusozoa</taxon>
        <taxon>Apusomonadida</taxon>
        <taxon>Apusomonadidae</taxon>
        <taxon>Thecamonas</taxon>
    </lineage>
</organism>
<protein>
    <submittedName>
        <fullName evidence="2">Uncharacterized protein</fullName>
    </submittedName>
</protein>
<evidence type="ECO:0000313" key="2">
    <source>
        <dbReference type="EMBL" id="KNC49344.1"/>
    </source>
</evidence>
<gene>
    <name evidence="2" type="ORF">AMSG_05344</name>
</gene>
<keyword evidence="3" id="KW-1185">Reference proteome</keyword>
<proteinExistence type="predicted"/>
<dbReference type="RefSeq" id="XP_013758051.1">
    <property type="nucleotide sequence ID" value="XM_013902597.1"/>
</dbReference>
<dbReference type="EMBL" id="GL349454">
    <property type="protein sequence ID" value="KNC49344.1"/>
    <property type="molecule type" value="Genomic_DNA"/>
</dbReference>
<name>A0A0L0DAF8_THETB</name>
<feature type="compositionally biased region" description="Low complexity" evidence="1">
    <location>
        <begin position="172"/>
        <end position="183"/>
    </location>
</feature>
<dbReference type="AlphaFoldDB" id="A0A0L0DAF8"/>